<comment type="caution">
    <text evidence="3">The sequence shown here is derived from an EMBL/GenBank/DDBJ whole genome shotgun (WGS) entry which is preliminary data.</text>
</comment>
<dbReference type="AlphaFoldDB" id="A0AAW0PNA5"/>
<evidence type="ECO:0000313" key="4">
    <source>
        <dbReference type="Proteomes" id="UP001460270"/>
    </source>
</evidence>
<name>A0AAW0PNA5_9GOBI</name>
<feature type="domain" description="Myb/SANT-like DNA-binding" evidence="2">
    <location>
        <begin position="9"/>
        <end position="97"/>
    </location>
</feature>
<accession>A0AAW0PNA5</accession>
<organism evidence="3 4">
    <name type="scientific">Mugilogobius chulae</name>
    <name type="common">yellowstripe goby</name>
    <dbReference type="NCBI Taxonomy" id="88201"/>
    <lineage>
        <taxon>Eukaryota</taxon>
        <taxon>Metazoa</taxon>
        <taxon>Chordata</taxon>
        <taxon>Craniata</taxon>
        <taxon>Vertebrata</taxon>
        <taxon>Euteleostomi</taxon>
        <taxon>Actinopterygii</taxon>
        <taxon>Neopterygii</taxon>
        <taxon>Teleostei</taxon>
        <taxon>Neoteleostei</taxon>
        <taxon>Acanthomorphata</taxon>
        <taxon>Gobiaria</taxon>
        <taxon>Gobiiformes</taxon>
        <taxon>Gobioidei</taxon>
        <taxon>Gobiidae</taxon>
        <taxon>Gobionellinae</taxon>
        <taxon>Mugilogobius</taxon>
    </lineage>
</organism>
<dbReference type="EMBL" id="JBBPFD010000003">
    <property type="protein sequence ID" value="KAK7933382.1"/>
    <property type="molecule type" value="Genomic_DNA"/>
</dbReference>
<proteinExistence type="predicted"/>
<keyword evidence="4" id="KW-1185">Reference proteome</keyword>
<reference evidence="4" key="1">
    <citation type="submission" date="2024-04" db="EMBL/GenBank/DDBJ databases">
        <title>Salinicola lusitanus LLJ914,a marine bacterium isolated from the Okinawa Trough.</title>
        <authorList>
            <person name="Li J."/>
        </authorList>
    </citation>
    <scope>NUCLEOTIDE SEQUENCE [LARGE SCALE GENOMIC DNA]</scope>
</reference>
<dbReference type="PANTHER" id="PTHR47595:SF1">
    <property type="entry name" value="MYB_SANT-LIKE DNA-BINDING DOMAIN-CONTAINING PROTEIN"/>
    <property type="match status" value="1"/>
</dbReference>
<dbReference type="InterPro" id="IPR044822">
    <property type="entry name" value="Myb_DNA-bind_4"/>
</dbReference>
<feature type="region of interest" description="Disordered" evidence="1">
    <location>
        <begin position="104"/>
        <end position="135"/>
    </location>
</feature>
<feature type="compositionally biased region" description="Low complexity" evidence="1">
    <location>
        <begin position="153"/>
        <end position="183"/>
    </location>
</feature>
<dbReference type="Proteomes" id="UP001460270">
    <property type="component" value="Unassembled WGS sequence"/>
</dbReference>
<evidence type="ECO:0000313" key="3">
    <source>
        <dbReference type="EMBL" id="KAK7933382.1"/>
    </source>
</evidence>
<protein>
    <recommendedName>
        <fullName evidence="2">Myb/SANT-like DNA-binding domain-containing protein</fullName>
    </recommendedName>
</protein>
<dbReference type="Pfam" id="PF13837">
    <property type="entry name" value="Myb_DNA-bind_4"/>
    <property type="match status" value="1"/>
</dbReference>
<feature type="region of interest" description="Disordered" evidence="1">
    <location>
        <begin position="153"/>
        <end position="205"/>
    </location>
</feature>
<dbReference type="PANTHER" id="PTHR47595">
    <property type="entry name" value="HEAT SHOCK 70 KDA PROTEIN 14"/>
    <property type="match status" value="1"/>
</dbReference>
<gene>
    <name evidence="3" type="ORF">WMY93_004278</name>
</gene>
<sequence>MAPARSVQPWSNDEVDTLLGYLGEEETQRNLDGATRNDKVFQGISQRMAAAGYARTTEQCRAKSKKLRAMYKKIKDNNSSSGAGRQDWRWFKAMDSIYGHRPANAGREGSLDSAPLTPACTPGTPVSRADSSTMCGEGDLSGIAPLCFSTPLPSVSRPSSPEPSVSRSSSPVSGSTVSRSTTPEPTQGSFTLAQRPGKRKRGQDQEAIVGAMRDSDAVFSNTYHRGVQDMVKTSQAHMAQDASLMMDMMQRSDNLMMDMMQRADNFHASLLGLMSEWVRGSRRSEQFTSL</sequence>
<evidence type="ECO:0000256" key="1">
    <source>
        <dbReference type="SAM" id="MobiDB-lite"/>
    </source>
</evidence>
<dbReference type="FunFam" id="1.10.10.60:FF:000032">
    <property type="entry name" value="Zinc finger and SCAN domain-containing 20"/>
    <property type="match status" value="1"/>
</dbReference>
<dbReference type="Gene3D" id="1.10.10.60">
    <property type="entry name" value="Homeodomain-like"/>
    <property type="match status" value="1"/>
</dbReference>
<evidence type="ECO:0000259" key="2">
    <source>
        <dbReference type="Pfam" id="PF13837"/>
    </source>
</evidence>